<evidence type="ECO:0000313" key="4">
    <source>
        <dbReference type="Proteomes" id="UP001167919"/>
    </source>
</evidence>
<dbReference type="Pfam" id="PF06750">
    <property type="entry name" value="A24_N_bact"/>
    <property type="match status" value="1"/>
</dbReference>
<dbReference type="Proteomes" id="UP001167919">
    <property type="component" value="Unassembled WGS sequence"/>
</dbReference>
<dbReference type="InterPro" id="IPR050882">
    <property type="entry name" value="Prepilin_peptidase/N-MTase"/>
</dbReference>
<dbReference type="PANTHER" id="PTHR30487">
    <property type="entry name" value="TYPE 4 PREPILIN-LIKE PROTEINS LEADER PEPTIDE-PROCESSING ENZYME"/>
    <property type="match status" value="1"/>
</dbReference>
<evidence type="ECO:0000256" key="1">
    <source>
        <dbReference type="SAM" id="Phobius"/>
    </source>
</evidence>
<gene>
    <name evidence="3" type="ORF">EVC35_00535</name>
</gene>
<dbReference type="InterPro" id="IPR010627">
    <property type="entry name" value="Prepilin_pept_A24_N"/>
</dbReference>
<comment type="caution">
    <text evidence="3">The sequence shown here is derived from an EMBL/GenBank/DDBJ whole genome shotgun (WGS) entry which is preliminary data.</text>
</comment>
<sequence length="216" mass="24714">MENIYFVLGACLASFIMCLANRMNRQASLKGFSYCDHCGKRLLPINLIPIISWLIFLGKCRSCKHHISLVYPLTELSLAVIFLSASANYVFLIICCLFLFLSCEDLYDHSAHVFILYPIILFELCRHCSKEKVIAGIILLALLLFFVYCRQTLGFGDLPVIILIYLNTTHLQFLMVIMLASGLAILIFLHQQEKQLAFIPFLTIAYVLIKLIVYYN</sequence>
<feature type="domain" description="Prepilin peptidase A24 N-terminal" evidence="2">
    <location>
        <begin position="7"/>
        <end position="86"/>
    </location>
</feature>
<dbReference type="PANTHER" id="PTHR30487:SF0">
    <property type="entry name" value="PREPILIN LEADER PEPTIDASE_N-METHYLTRANSFERASE-RELATED"/>
    <property type="match status" value="1"/>
</dbReference>
<feature type="transmembrane region" description="Helical" evidence="1">
    <location>
        <begin position="171"/>
        <end position="189"/>
    </location>
</feature>
<organism evidence="3 4">
    <name type="scientific">Oenococcus sicerae</name>
    <dbReference type="NCBI Taxonomy" id="2203724"/>
    <lineage>
        <taxon>Bacteria</taxon>
        <taxon>Bacillati</taxon>
        <taxon>Bacillota</taxon>
        <taxon>Bacilli</taxon>
        <taxon>Lactobacillales</taxon>
        <taxon>Lactobacillaceae</taxon>
        <taxon>Oenococcus</taxon>
    </lineage>
</organism>
<protein>
    <submittedName>
        <fullName evidence="3">Prepilin peptidase</fullName>
    </submittedName>
</protein>
<dbReference type="EMBL" id="SDWY01000001">
    <property type="protein sequence ID" value="MDN6899496.1"/>
    <property type="molecule type" value="Genomic_DNA"/>
</dbReference>
<reference evidence="3" key="1">
    <citation type="submission" date="2019-01" db="EMBL/GenBank/DDBJ databases">
        <title>Oenococcus sicerae UCMA17102.</title>
        <authorList>
            <person name="Cousin F.J."/>
            <person name="Le Guellec R."/>
            <person name="Cretenet M."/>
        </authorList>
    </citation>
    <scope>NUCLEOTIDE SEQUENCE</scope>
    <source>
        <strain evidence="3">UCMA17102</strain>
    </source>
</reference>
<evidence type="ECO:0000313" key="3">
    <source>
        <dbReference type="EMBL" id="MDN6899496.1"/>
    </source>
</evidence>
<feature type="transmembrane region" description="Helical" evidence="1">
    <location>
        <begin position="78"/>
        <end position="100"/>
    </location>
</feature>
<dbReference type="GO" id="GO:0005886">
    <property type="term" value="C:plasma membrane"/>
    <property type="evidence" value="ECO:0007669"/>
    <property type="project" value="TreeGrafter"/>
</dbReference>
<feature type="transmembrane region" description="Helical" evidence="1">
    <location>
        <begin position="196"/>
        <end position="215"/>
    </location>
</feature>
<evidence type="ECO:0000259" key="2">
    <source>
        <dbReference type="Pfam" id="PF06750"/>
    </source>
</evidence>
<keyword evidence="1" id="KW-0812">Transmembrane</keyword>
<keyword evidence="1" id="KW-0472">Membrane</keyword>
<keyword evidence="1" id="KW-1133">Transmembrane helix</keyword>
<feature type="transmembrane region" description="Helical" evidence="1">
    <location>
        <begin position="41"/>
        <end position="58"/>
    </location>
</feature>
<dbReference type="GO" id="GO:0004190">
    <property type="term" value="F:aspartic-type endopeptidase activity"/>
    <property type="evidence" value="ECO:0007669"/>
    <property type="project" value="TreeGrafter"/>
</dbReference>
<feature type="transmembrane region" description="Helical" evidence="1">
    <location>
        <begin position="137"/>
        <end position="165"/>
    </location>
</feature>
<dbReference type="RefSeq" id="WP_301710817.1">
    <property type="nucleotide sequence ID" value="NZ_SDWY01000001.1"/>
</dbReference>
<name>A0AAJ1VMC0_9LACO</name>
<dbReference type="AlphaFoldDB" id="A0AAJ1VMC0"/>
<proteinExistence type="predicted"/>
<dbReference type="GO" id="GO:0006465">
    <property type="term" value="P:signal peptide processing"/>
    <property type="evidence" value="ECO:0007669"/>
    <property type="project" value="TreeGrafter"/>
</dbReference>
<accession>A0AAJ1VMC0</accession>